<keyword evidence="4" id="KW-1185">Reference proteome</keyword>
<dbReference type="Proteomes" id="UP001432027">
    <property type="component" value="Unassembled WGS sequence"/>
</dbReference>
<evidence type="ECO:0000313" key="3">
    <source>
        <dbReference type="EMBL" id="GMT00382.1"/>
    </source>
</evidence>
<dbReference type="Gene3D" id="3.30.710.10">
    <property type="entry name" value="Potassium Channel Kv1.1, Chain A"/>
    <property type="match status" value="1"/>
</dbReference>
<proteinExistence type="predicted"/>
<reference evidence="3" key="1">
    <citation type="submission" date="2023-10" db="EMBL/GenBank/DDBJ databases">
        <title>Genome assembly of Pristionchus species.</title>
        <authorList>
            <person name="Yoshida K."/>
            <person name="Sommer R.J."/>
        </authorList>
    </citation>
    <scope>NUCLEOTIDE SEQUENCE</scope>
    <source>
        <strain evidence="3">RS0144</strain>
    </source>
</reference>
<organism evidence="3 4">
    <name type="scientific">Pristionchus entomophagus</name>
    <dbReference type="NCBI Taxonomy" id="358040"/>
    <lineage>
        <taxon>Eukaryota</taxon>
        <taxon>Metazoa</taxon>
        <taxon>Ecdysozoa</taxon>
        <taxon>Nematoda</taxon>
        <taxon>Chromadorea</taxon>
        <taxon>Rhabditida</taxon>
        <taxon>Rhabditina</taxon>
        <taxon>Diplogasteromorpha</taxon>
        <taxon>Diplogasteroidea</taxon>
        <taxon>Neodiplogasteridae</taxon>
        <taxon>Pristionchus</taxon>
    </lineage>
</organism>
<feature type="domain" description="BTB" evidence="2">
    <location>
        <begin position="194"/>
        <end position="255"/>
    </location>
</feature>
<dbReference type="InterPro" id="IPR000210">
    <property type="entry name" value="BTB/POZ_dom"/>
</dbReference>
<feature type="region of interest" description="Disordered" evidence="1">
    <location>
        <begin position="1"/>
        <end position="43"/>
    </location>
</feature>
<dbReference type="Pfam" id="PF00651">
    <property type="entry name" value="BTB"/>
    <property type="match status" value="1"/>
</dbReference>
<dbReference type="PANTHER" id="PTHR22744:SF14">
    <property type="entry name" value="BTB DOMAIN-CONTAINING PROTEIN-RELATED"/>
    <property type="match status" value="1"/>
</dbReference>
<comment type="caution">
    <text evidence="3">The sequence shown here is derived from an EMBL/GenBank/DDBJ whole genome shotgun (WGS) entry which is preliminary data.</text>
</comment>
<evidence type="ECO:0000256" key="1">
    <source>
        <dbReference type="SAM" id="MobiDB-lite"/>
    </source>
</evidence>
<sequence length="358" mass="40281">MATLDDSGVGSAACPGVTPVTSQKKRPRVNTSGKTPTSALKKRKLSIGQDRSKWLHFELDVPGDDFLTKERMESEAISIEDSEWSLGVYRRRRENENGQEVMMEVSLQCAVPSAAWCAKCKIELEVATDDRSDGRVFKKSFDCMINSSSSSRGILLDWRKMFLSGGRVSAYLLITRICNKFLSFPDFSDPSETGNDELICDNQVLYVDKSLLALNSKFFARLFSSSNGPYRLEGRVEDIVATLQTVYPQKGSIDESNACTIAVIAKEFEFWDTLERCENYLLTSDKFSIIEKMEASLRCQMHSLLSQCSEGLYSVGDVIRLMDNQPDGFQASEKTKAYLFDLILMLNKRIKTEEVVLD</sequence>
<feature type="compositionally biased region" description="Polar residues" evidence="1">
    <location>
        <begin position="29"/>
        <end position="38"/>
    </location>
</feature>
<dbReference type="PANTHER" id="PTHR22744">
    <property type="entry name" value="HELIX LOOP HELIX PROTEIN 21-RELATED"/>
    <property type="match status" value="1"/>
</dbReference>
<evidence type="ECO:0000259" key="2">
    <source>
        <dbReference type="PROSITE" id="PS50097"/>
    </source>
</evidence>
<dbReference type="AlphaFoldDB" id="A0AAV5U0S4"/>
<accession>A0AAV5U0S4</accession>
<dbReference type="PROSITE" id="PS50097">
    <property type="entry name" value="BTB"/>
    <property type="match status" value="1"/>
</dbReference>
<dbReference type="SMART" id="SM00225">
    <property type="entry name" value="BTB"/>
    <property type="match status" value="1"/>
</dbReference>
<dbReference type="SUPFAM" id="SSF54695">
    <property type="entry name" value="POZ domain"/>
    <property type="match status" value="1"/>
</dbReference>
<name>A0AAV5U0S4_9BILA</name>
<protein>
    <recommendedName>
        <fullName evidence="2">BTB domain-containing protein</fullName>
    </recommendedName>
</protein>
<dbReference type="InterPro" id="IPR011333">
    <property type="entry name" value="SKP1/BTB/POZ_sf"/>
</dbReference>
<dbReference type="EMBL" id="BTSX01000005">
    <property type="protein sequence ID" value="GMT00382.1"/>
    <property type="molecule type" value="Genomic_DNA"/>
</dbReference>
<evidence type="ECO:0000313" key="4">
    <source>
        <dbReference type="Proteomes" id="UP001432027"/>
    </source>
</evidence>
<gene>
    <name evidence="3" type="ORF">PENTCL1PPCAC_22556</name>
</gene>